<dbReference type="InterPro" id="IPR036390">
    <property type="entry name" value="WH_DNA-bd_sf"/>
</dbReference>
<organism evidence="5 6">
    <name type="scientific">Mesorhizobium shangrilense</name>
    <dbReference type="NCBI Taxonomy" id="460060"/>
    <lineage>
        <taxon>Bacteria</taxon>
        <taxon>Pseudomonadati</taxon>
        <taxon>Pseudomonadota</taxon>
        <taxon>Alphaproteobacteria</taxon>
        <taxon>Hyphomicrobiales</taxon>
        <taxon>Phyllobacteriaceae</taxon>
        <taxon>Mesorhizobium</taxon>
    </lineage>
</organism>
<proteinExistence type="predicted"/>
<dbReference type="Gene3D" id="1.20.120.530">
    <property type="entry name" value="GntR ligand-binding domain-like"/>
    <property type="match status" value="1"/>
</dbReference>
<dbReference type="SMART" id="SM00895">
    <property type="entry name" value="FCD"/>
    <property type="match status" value="1"/>
</dbReference>
<keyword evidence="2" id="KW-0238">DNA-binding</keyword>
<dbReference type="Proteomes" id="UP001548832">
    <property type="component" value="Unassembled WGS sequence"/>
</dbReference>
<keyword evidence="3" id="KW-0804">Transcription</keyword>
<dbReference type="RefSeq" id="WP_354463042.1">
    <property type="nucleotide sequence ID" value="NZ_JBEWSZ010000002.1"/>
</dbReference>
<accession>A0ABV2DMM0</accession>
<dbReference type="PANTHER" id="PTHR43537:SF39">
    <property type="entry name" value="HTH-TYPE TRANSCRIPTIONAL REGULATOR MCBR"/>
    <property type="match status" value="1"/>
</dbReference>
<evidence type="ECO:0000259" key="4">
    <source>
        <dbReference type="PROSITE" id="PS50949"/>
    </source>
</evidence>
<dbReference type="InterPro" id="IPR008920">
    <property type="entry name" value="TF_FadR/GntR_C"/>
</dbReference>
<dbReference type="PANTHER" id="PTHR43537">
    <property type="entry name" value="TRANSCRIPTIONAL REGULATOR, GNTR FAMILY"/>
    <property type="match status" value="1"/>
</dbReference>
<dbReference type="SUPFAM" id="SSF46785">
    <property type="entry name" value="Winged helix' DNA-binding domain"/>
    <property type="match status" value="1"/>
</dbReference>
<dbReference type="SMART" id="SM00345">
    <property type="entry name" value="HTH_GNTR"/>
    <property type="match status" value="1"/>
</dbReference>
<dbReference type="InterPro" id="IPR011711">
    <property type="entry name" value="GntR_C"/>
</dbReference>
<reference evidence="5 6" key="1">
    <citation type="submission" date="2024-06" db="EMBL/GenBank/DDBJ databases">
        <authorList>
            <person name="Kim D.-U."/>
        </authorList>
    </citation>
    <scope>NUCLEOTIDE SEQUENCE [LARGE SCALE GENOMIC DNA]</scope>
    <source>
        <strain evidence="5 6">KACC15460</strain>
    </source>
</reference>
<protein>
    <submittedName>
        <fullName evidence="5">GntR family transcriptional regulator</fullName>
    </submittedName>
</protein>
<evidence type="ECO:0000256" key="1">
    <source>
        <dbReference type="ARBA" id="ARBA00023015"/>
    </source>
</evidence>
<dbReference type="PROSITE" id="PS50949">
    <property type="entry name" value="HTH_GNTR"/>
    <property type="match status" value="1"/>
</dbReference>
<evidence type="ECO:0000313" key="5">
    <source>
        <dbReference type="EMBL" id="MET2830963.1"/>
    </source>
</evidence>
<name>A0ABV2DMM0_9HYPH</name>
<evidence type="ECO:0000256" key="2">
    <source>
        <dbReference type="ARBA" id="ARBA00023125"/>
    </source>
</evidence>
<evidence type="ECO:0000256" key="3">
    <source>
        <dbReference type="ARBA" id="ARBA00023163"/>
    </source>
</evidence>
<dbReference type="Pfam" id="PF07729">
    <property type="entry name" value="FCD"/>
    <property type="match status" value="1"/>
</dbReference>
<dbReference type="EMBL" id="JBEWSZ010000002">
    <property type="protein sequence ID" value="MET2830963.1"/>
    <property type="molecule type" value="Genomic_DNA"/>
</dbReference>
<dbReference type="InterPro" id="IPR036388">
    <property type="entry name" value="WH-like_DNA-bd_sf"/>
</dbReference>
<evidence type="ECO:0000313" key="6">
    <source>
        <dbReference type="Proteomes" id="UP001548832"/>
    </source>
</evidence>
<dbReference type="Gene3D" id="1.10.10.10">
    <property type="entry name" value="Winged helix-like DNA-binding domain superfamily/Winged helix DNA-binding domain"/>
    <property type="match status" value="1"/>
</dbReference>
<comment type="caution">
    <text evidence="5">The sequence shown here is derived from an EMBL/GenBank/DDBJ whole genome shotgun (WGS) entry which is preliminary data.</text>
</comment>
<gene>
    <name evidence="5" type="ORF">ABVQ20_28660</name>
</gene>
<feature type="domain" description="HTH gntR-type" evidence="4">
    <location>
        <begin position="15"/>
        <end position="82"/>
    </location>
</feature>
<dbReference type="SUPFAM" id="SSF48008">
    <property type="entry name" value="GntR ligand-binding domain-like"/>
    <property type="match status" value="1"/>
</dbReference>
<sequence>MPASQFPSLRPRSSNSDLEHVYAELARSLMMAEFAPGQKLKLDDLATAFGTSHMPVREALNRLVMARALQAETRRTPFIPEASVERLRNLLTLRTDLEGKAVAMTVERGAAGLADQLAQINARMDAEAERGALGTRAYLQLNHKFHFSLYERCGNPELVNIIELLWMRYGPLLNLLKATPMSFSGHRHHAEIITAVRAGNVAGAVQNLVADLEEAGSAIATALSTQPQKPHGAKARI</sequence>
<keyword evidence="6" id="KW-1185">Reference proteome</keyword>
<dbReference type="Pfam" id="PF00392">
    <property type="entry name" value="GntR"/>
    <property type="match status" value="1"/>
</dbReference>
<keyword evidence="1" id="KW-0805">Transcription regulation</keyword>
<dbReference type="InterPro" id="IPR000524">
    <property type="entry name" value="Tscrpt_reg_HTH_GntR"/>
</dbReference>